<dbReference type="PANTHER" id="PTHR11935:SF94">
    <property type="entry name" value="TENZING NORGAY, ISOFORM C"/>
    <property type="match status" value="1"/>
</dbReference>
<evidence type="ECO:0000256" key="1">
    <source>
        <dbReference type="ARBA" id="ARBA00001623"/>
    </source>
</evidence>
<dbReference type="SMART" id="SM00849">
    <property type="entry name" value="Lactamase_B"/>
    <property type="match status" value="1"/>
</dbReference>
<evidence type="ECO:0000313" key="12">
    <source>
        <dbReference type="Proteomes" id="UP001362899"/>
    </source>
</evidence>
<dbReference type="EC" id="3.1.2.6" evidence="5"/>
<dbReference type="Pfam" id="PF00753">
    <property type="entry name" value="Lactamase_B"/>
    <property type="match status" value="1"/>
</dbReference>
<evidence type="ECO:0000256" key="6">
    <source>
        <dbReference type="ARBA" id="ARBA00022723"/>
    </source>
</evidence>
<comment type="pathway">
    <text evidence="3">Secondary metabolite metabolism; methylglyoxal degradation; (R)-lactate from methylglyoxal: step 2/2.</text>
</comment>
<gene>
    <name evidence="11" type="ORF">DASB73_019810</name>
</gene>
<evidence type="ECO:0000256" key="5">
    <source>
        <dbReference type="ARBA" id="ARBA00011917"/>
    </source>
</evidence>
<dbReference type="NCBIfam" id="TIGR03413">
    <property type="entry name" value="GSH_gloB"/>
    <property type="match status" value="1"/>
</dbReference>
<dbReference type="AlphaFoldDB" id="A0AAV5RIQ9"/>
<dbReference type="InterPro" id="IPR032282">
    <property type="entry name" value="HAGH_C"/>
</dbReference>
<organism evidence="11 12">
    <name type="scientific">Starmerella bacillaris</name>
    <name type="common">Yeast</name>
    <name type="synonym">Candida zemplinina</name>
    <dbReference type="NCBI Taxonomy" id="1247836"/>
    <lineage>
        <taxon>Eukaryota</taxon>
        <taxon>Fungi</taxon>
        <taxon>Dikarya</taxon>
        <taxon>Ascomycota</taxon>
        <taxon>Saccharomycotina</taxon>
        <taxon>Dipodascomycetes</taxon>
        <taxon>Dipodascales</taxon>
        <taxon>Trichomonascaceae</taxon>
        <taxon>Starmerella</taxon>
    </lineage>
</organism>
<feature type="domain" description="Metallo-beta-lactamase" evidence="10">
    <location>
        <begin position="24"/>
        <end position="188"/>
    </location>
</feature>
<comment type="similarity">
    <text evidence="4">Belongs to the metallo-beta-lactamase superfamily. Glyoxalase II family.</text>
</comment>
<dbReference type="GO" id="GO:0004416">
    <property type="term" value="F:hydroxyacylglutathione hydrolase activity"/>
    <property type="evidence" value="ECO:0007669"/>
    <property type="project" value="UniProtKB-EC"/>
</dbReference>
<dbReference type="GO" id="GO:0019243">
    <property type="term" value="P:methylglyoxal catabolic process to D-lactate via S-lactoyl-glutathione"/>
    <property type="evidence" value="ECO:0007669"/>
    <property type="project" value="InterPro"/>
</dbReference>
<dbReference type="EMBL" id="BTGC01000003">
    <property type="protein sequence ID" value="GMM51023.1"/>
    <property type="molecule type" value="Genomic_DNA"/>
</dbReference>
<dbReference type="CDD" id="cd07723">
    <property type="entry name" value="hydroxyacylglutathione_hydrolase_MBL-fold"/>
    <property type="match status" value="1"/>
</dbReference>
<dbReference type="Proteomes" id="UP001362899">
    <property type="component" value="Unassembled WGS sequence"/>
</dbReference>
<evidence type="ECO:0000256" key="4">
    <source>
        <dbReference type="ARBA" id="ARBA00006759"/>
    </source>
</evidence>
<dbReference type="SUPFAM" id="SSF56281">
    <property type="entry name" value="Metallo-hydrolase/oxidoreductase"/>
    <property type="match status" value="1"/>
</dbReference>
<keyword evidence="7 11" id="KW-0378">Hydrolase</keyword>
<keyword evidence="12" id="KW-1185">Reference proteome</keyword>
<evidence type="ECO:0000313" key="11">
    <source>
        <dbReference type="EMBL" id="GMM51023.1"/>
    </source>
</evidence>
<evidence type="ECO:0000256" key="7">
    <source>
        <dbReference type="ARBA" id="ARBA00022801"/>
    </source>
</evidence>
<dbReference type="InterPro" id="IPR001279">
    <property type="entry name" value="Metallo-B-lactamas"/>
</dbReference>
<reference evidence="11 12" key="1">
    <citation type="journal article" date="2023" name="Elife">
        <title>Identification of key yeast species and microbe-microbe interactions impacting larval growth of Drosophila in the wild.</title>
        <authorList>
            <person name="Mure A."/>
            <person name="Sugiura Y."/>
            <person name="Maeda R."/>
            <person name="Honda K."/>
            <person name="Sakurai N."/>
            <person name="Takahashi Y."/>
            <person name="Watada M."/>
            <person name="Katoh T."/>
            <person name="Gotoh A."/>
            <person name="Gotoh Y."/>
            <person name="Taniguchi I."/>
            <person name="Nakamura K."/>
            <person name="Hayashi T."/>
            <person name="Katayama T."/>
            <person name="Uemura T."/>
            <person name="Hattori Y."/>
        </authorList>
    </citation>
    <scope>NUCLEOTIDE SEQUENCE [LARGE SCALE GENOMIC DNA]</scope>
    <source>
        <strain evidence="11 12">SB-73</strain>
    </source>
</reference>
<proteinExistence type="inferred from homology"/>
<comment type="catalytic activity">
    <reaction evidence="1">
        <text>an S-(2-hydroxyacyl)glutathione + H2O = a 2-hydroxy carboxylate + glutathione + H(+)</text>
        <dbReference type="Rhea" id="RHEA:21864"/>
        <dbReference type="ChEBI" id="CHEBI:15377"/>
        <dbReference type="ChEBI" id="CHEBI:15378"/>
        <dbReference type="ChEBI" id="CHEBI:57925"/>
        <dbReference type="ChEBI" id="CHEBI:58896"/>
        <dbReference type="ChEBI" id="CHEBI:71261"/>
        <dbReference type="EC" id="3.1.2.6"/>
    </reaction>
</comment>
<evidence type="ECO:0000256" key="3">
    <source>
        <dbReference type="ARBA" id="ARBA00004963"/>
    </source>
</evidence>
<dbReference type="HAMAP" id="MF_01374">
    <property type="entry name" value="Glyoxalase_2"/>
    <property type="match status" value="1"/>
</dbReference>
<accession>A0AAV5RIQ9</accession>
<dbReference type="InterPro" id="IPR017782">
    <property type="entry name" value="Hydroxyacylglutathione_Hdrlase"/>
</dbReference>
<evidence type="ECO:0000256" key="9">
    <source>
        <dbReference type="ARBA" id="ARBA00031044"/>
    </source>
</evidence>
<dbReference type="Gene3D" id="3.60.15.10">
    <property type="entry name" value="Ribonuclease Z/Hydroxyacylglutathione hydrolase-like"/>
    <property type="match status" value="1"/>
</dbReference>
<name>A0AAV5RIQ9_STABA</name>
<comment type="caution">
    <text evidence="11">The sequence shown here is derived from an EMBL/GenBank/DDBJ whole genome shotgun (WGS) entry which is preliminary data.</text>
</comment>
<evidence type="ECO:0000256" key="8">
    <source>
        <dbReference type="ARBA" id="ARBA00022833"/>
    </source>
</evidence>
<protein>
    <recommendedName>
        <fullName evidence="5">hydroxyacylglutathione hydrolase</fullName>
        <ecNumber evidence="5">3.1.2.6</ecNumber>
    </recommendedName>
    <alternativeName>
        <fullName evidence="9">Glyoxalase II</fullName>
    </alternativeName>
</protein>
<keyword evidence="6" id="KW-0479">Metal-binding</keyword>
<dbReference type="Pfam" id="PF16123">
    <property type="entry name" value="HAGH_C"/>
    <property type="match status" value="1"/>
</dbReference>
<dbReference type="InterPro" id="IPR035680">
    <property type="entry name" value="Clx_II_MBL"/>
</dbReference>
<sequence length="267" mass="30002">MLKFTKYPTTMKIFAIPMRWGFGDNYCYVLMDGLSKEASIIDPAYPKDVLPMLKQLETTENMHLTSITNTHHHYDHSDGNPLFHELYPSIPIYAGKDSPLVSETPADGSTHKIGKNIEVTAVHTPCHTQDSICWFARDLVSGESAVFTGDTLFNCGCGRFFEGDANQMQAAFAKLAKLPADTKVYPGHEYTKSNVKFAITVDPYNESLKNLGQYCEANEKTTGIFTLKDELSYNPFMRTDDKELQKRLGTLSAVSTMAKLRQLKDKF</sequence>
<dbReference type="PANTHER" id="PTHR11935">
    <property type="entry name" value="BETA LACTAMASE DOMAIN"/>
    <property type="match status" value="1"/>
</dbReference>
<evidence type="ECO:0000259" key="10">
    <source>
        <dbReference type="SMART" id="SM00849"/>
    </source>
</evidence>
<comment type="cofactor">
    <cofactor evidence="2">
        <name>Zn(2+)</name>
        <dbReference type="ChEBI" id="CHEBI:29105"/>
    </cofactor>
</comment>
<evidence type="ECO:0000256" key="2">
    <source>
        <dbReference type="ARBA" id="ARBA00001947"/>
    </source>
</evidence>
<keyword evidence="8" id="KW-0862">Zinc</keyword>
<dbReference type="InterPro" id="IPR036866">
    <property type="entry name" value="RibonucZ/Hydroxyglut_hydro"/>
</dbReference>
<dbReference type="GO" id="GO:0046872">
    <property type="term" value="F:metal ion binding"/>
    <property type="evidence" value="ECO:0007669"/>
    <property type="project" value="UniProtKB-KW"/>
</dbReference>